<keyword evidence="5" id="KW-0812">Transmembrane</keyword>
<evidence type="ECO:0000313" key="8">
    <source>
        <dbReference type="Proteomes" id="UP000094849"/>
    </source>
</evidence>
<evidence type="ECO:0000259" key="6">
    <source>
        <dbReference type="Pfam" id="PF01343"/>
    </source>
</evidence>
<keyword evidence="5" id="KW-0472">Membrane</keyword>
<keyword evidence="2" id="KW-0645">Protease</keyword>
<dbReference type="AlphaFoldDB" id="A0A1E2UT06"/>
<name>A0A1E2UT06_9GAMM</name>
<feature type="transmembrane region" description="Helical" evidence="5">
    <location>
        <begin position="42"/>
        <end position="61"/>
    </location>
</feature>
<evidence type="ECO:0000256" key="2">
    <source>
        <dbReference type="ARBA" id="ARBA00022670"/>
    </source>
</evidence>
<evidence type="ECO:0000256" key="4">
    <source>
        <dbReference type="ARBA" id="ARBA00022825"/>
    </source>
</evidence>
<evidence type="ECO:0000256" key="1">
    <source>
        <dbReference type="ARBA" id="ARBA00008683"/>
    </source>
</evidence>
<dbReference type="PANTHER" id="PTHR42987:SF8">
    <property type="entry name" value="PROTEINASE"/>
    <property type="match status" value="1"/>
</dbReference>
<dbReference type="NCBIfam" id="TIGR00706">
    <property type="entry name" value="SppA_dom"/>
    <property type="match status" value="1"/>
</dbReference>
<feature type="domain" description="Peptidase S49" evidence="6">
    <location>
        <begin position="139"/>
        <end position="284"/>
    </location>
</feature>
<comment type="similarity">
    <text evidence="1">Belongs to the peptidase S49 family.</text>
</comment>
<dbReference type="InterPro" id="IPR002142">
    <property type="entry name" value="Peptidase_S49"/>
</dbReference>
<organism evidence="7 8">
    <name type="scientific">Candidatus Thiodiazotropha endoloripes</name>
    <dbReference type="NCBI Taxonomy" id="1818881"/>
    <lineage>
        <taxon>Bacteria</taxon>
        <taxon>Pseudomonadati</taxon>
        <taxon>Pseudomonadota</taxon>
        <taxon>Gammaproteobacteria</taxon>
        <taxon>Chromatiales</taxon>
        <taxon>Sedimenticolaceae</taxon>
        <taxon>Candidatus Thiodiazotropha</taxon>
    </lineage>
</organism>
<dbReference type="CDD" id="cd07023">
    <property type="entry name" value="S49_Sppa_N_C"/>
    <property type="match status" value="1"/>
</dbReference>
<dbReference type="Gene3D" id="6.20.330.10">
    <property type="match status" value="1"/>
</dbReference>
<gene>
    <name evidence="7" type="ORF">A3196_13710</name>
</gene>
<keyword evidence="3" id="KW-0378">Hydrolase</keyword>
<dbReference type="InterPro" id="IPR029045">
    <property type="entry name" value="ClpP/crotonase-like_dom_sf"/>
</dbReference>
<dbReference type="GO" id="GO:0006508">
    <property type="term" value="P:proteolysis"/>
    <property type="evidence" value="ECO:0007669"/>
    <property type="project" value="UniProtKB-KW"/>
</dbReference>
<dbReference type="Pfam" id="PF01343">
    <property type="entry name" value="Peptidase_S49"/>
    <property type="match status" value="1"/>
</dbReference>
<evidence type="ECO:0000256" key="5">
    <source>
        <dbReference type="SAM" id="Phobius"/>
    </source>
</evidence>
<accession>A0A1E2UT06</accession>
<dbReference type="PANTHER" id="PTHR42987">
    <property type="entry name" value="PEPTIDASE S49"/>
    <property type="match status" value="1"/>
</dbReference>
<dbReference type="OrthoDB" id="9764363at2"/>
<reference evidence="7 8" key="1">
    <citation type="submission" date="2016-03" db="EMBL/GenBank/DDBJ databases">
        <title>Chemosynthetic sulphur-oxidizing symbionts of marine invertebrate animals are capable of nitrogen fixation.</title>
        <authorList>
            <person name="Petersen J.M."/>
            <person name="Kemper A."/>
            <person name="Gruber-Vodicka H."/>
            <person name="Cardini U."/>
            <person name="Geest Mvander."/>
            <person name="Kleiner M."/>
            <person name="Bulgheresi S."/>
            <person name="Fussmann M."/>
            <person name="Herbold C."/>
            <person name="Seah B.K.B."/>
            <person name="Antony C.Paul."/>
            <person name="Liu D."/>
            <person name="Belitz A."/>
            <person name="Weber M."/>
        </authorList>
    </citation>
    <scope>NUCLEOTIDE SEQUENCE [LARGE SCALE GENOMIC DNA]</scope>
    <source>
        <strain evidence="7">G_D</strain>
    </source>
</reference>
<sequence>MSDKMQEESRHQSEPSQWERDLLNRMVMATVAENRKSRRWGIFFKFLTFAYLFILLGMFLWSDKLEVDQITASEHTALINVKGLISSETKASADKVVTALRKAYEDEKTKGIILRMNTPGGSPVQSRYINREIGRLKEKHPDIPVYAVVSDICASGGYYIAAAADKIYADEGSLVGSIGVLINGFGFVDGMQQLGIERRLITAGENKGLLDPFSPLEQSDKSHIQQMLDQLHNQFIETVKEGRGDRLKVDQHPEIFSGLFWSGEEARKLGLIDEFGSSSYVAREVIGAEEIVDFTQKEEVWDRLARNLGAGAASVLASMAGLGEGLTIR</sequence>
<dbReference type="SUPFAM" id="SSF52096">
    <property type="entry name" value="ClpP/crotonase"/>
    <property type="match status" value="1"/>
</dbReference>
<dbReference type="GO" id="GO:0008236">
    <property type="term" value="F:serine-type peptidase activity"/>
    <property type="evidence" value="ECO:0007669"/>
    <property type="project" value="UniProtKB-KW"/>
</dbReference>
<dbReference type="EMBL" id="LVJZ01000003">
    <property type="protein sequence ID" value="ODB97722.1"/>
    <property type="molecule type" value="Genomic_DNA"/>
</dbReference>
<dbReference type="RefSeq" id="WP_069005538.1">
    <property type="nucleotide sequence ID" value="NZ_LVJW01000003.1"/>
</dbReference>
<dbReference type="InterPro" id="IPR004635">
    <property type="entry name" value="Pept_S49_SppA"/>
</dbReference>
<dbReference type="Gene3D" id="3.90.226.10">
    <property type="entry name" value="2-enoyl-CoA Hydratase, Chain A, domain 1"/>
    <property type="match status" value="1"/>
</dbReference>
<proteinExistence type="inferred from homology"/>
<protein>
    <submittedName>
        <fullName evidence="7">Peptidase S49</fullName>
    </submittedName>
</protein>
<keyword evidence="8" id="KW-1185">Reference proteome</keyword>
<dbReference type="Proteomes" id="UP000094849">
    <property type="component" value="Unassembled WGS sequence"/>
</dbReference>
<keyword evidence="4" id="KW-0720">Serine protease</keyword>
<comment type="caution">
    <text evidence="7">The sequence shown here is derived from an EMBL/GenBank/DDBJ whole genome shotgun (WGS) entry which is preliminary data.</text>
</comment>
<evidence type="ECO:0000313" key="7">
    <source>
        <dbReference type="EMBL" id="ODB97722.1"/>
    </source>
</evidence>
<keyword evidence="5" id="KW-1133">Transmembrane helix</keyword>
<dbReference type="InterPro" id="IPR047272">
    <property type="entry name" value="S49_SppA_C"/>
</dbReference>
<evidence type="ECO:0000256" key="3">
    <source>
        <dbReference type="ARBA" id="ARBA00022801"/>
    </source>
</evidence>
<dbReference type="STRING" id="1818881.A3196_13710"/>